<dbReference type="Proteomes" id="UP000318864">
    <property type="component" value="Unassembled WGS sequence"/>
</dbReference>
<gene>
    <name evidence="2" type="ORF">D8Y22_17245</name>
</gene>
<dbReference type="PROSITE" id="PS51257">
    <property type="entry name" value="PROKAR_LIPOPROTEIN"/>
    <property type="match status" value="1"/>
</dbReference>
<accession>A0A4S3THU4</accession>
<reference evidence="2 3" key="1">
    <citation type="submission" date="2018-10" db="EMBL/GenBank/DDBJ databases">
        <title>Natronolimnobius sp. XQ-INN 246 isolated from Inner Mongolia Autonomous Region of China.</title>
        <authorList>
            <person name="Xue Q."/>
        </authorList>
    </citation>
    <scope>NUCLEOTIDE SEQUENCE [LARGE SCALE GENOMIC DNA]</scope>
    <source>
        <strain evidence="2 3">XQ-INN 246</strain>
    </source>
</reference>
<feature type="compositionally biased region" description="Acidic residues" evidence="1">
    <location>
        <begin position="32"/>
        <end position="55"/>
    </location>
</feature>
<evidence type="ECO:0000256" key="1">
    <source>
        <dbReference type="SAM" id="MobiDB-lite"/>
    </source>
</evidence>
<evidence type="ECO:0000313" key="2">
    <source>
        <dbReference type="EMBL" id="THE63569.1"/>
    </source>
</evidence>
<feature type="compositionally biased region" description="Acidic residues" evidence="1">
    <location>
        <begin position="62"/>
        <end position="72"/>
    </location>
</feature>
<protein>
    <submittedName>
        <fullName evidence="2">Uncharacterized protein</fullName>
    </submittedName>
</protein>
<evidence type="ECO:0000313" key="3">
    <source>
        <dbReference type="Proteomes" id="UP000318864"/>
    </source>
</evidence>
<organism evidence="2 3">
    <name type="scientific">Salinadaptatus halalkaliphilus</name>
    <dbReference type="NCBI Taxonomy" id="2419781"/>
    <lineage>
        <taxon>Archaea</taxon>
        <taxon>Methanobacteriati</taxon>
        <taxon>Methanobacteriota</taxon>
        <taxon>Stenosarchaea group</taxon>
        <taxon>Halobacteria</taxon>
        <taxon>Halobacteriales</taxon>
        <taxon>Natrialbaceae</taxon>
        <taxon>Salinadaptatus</taxon>
    </lineage>
</organism>
<proteinExistence type="predicted"/>
<dbReference type="EMBL" id="RBZW01000058">
    <property type="protein sequence ID" value="THE63569.1"/>
    <property type="molecule type" value="Genomic_DNA"/>
</dbReference>
<keyword evidence="3" id="KW-1185">Reference proteome</keyword>
<dbReference type="AlphaFoldDB" id="A0A4S3THU4"/>
<name>A0A4S3THU4_9EURY</name>
<sequence length="72" mass="7386">MDRTTRSSTRRRILVFGSACGAAVLAGCGDDGPGEQEPVDDETPGDSPADDDAPDEPNATPDPDDEPGASLQ</sequence>
<feature type="region of interest" description="Disordered" evidence="1">
    <location>
        <begin position="27"/>
        <end position="72"/>
    </location>
</feature>
<comment type="caution">
    <text evidence="2">The sequence shown here is derived from an EMBL/GenBank/DDBJ whole genome shotgun (WGS) entry which is preliminary data.</text>
</comment>